<dbReference type="Gene3D" id="3.10.490.10">
    <property type="entry name" value="Gamma-glutamyl cyclotransferase-like"/>
    <property type="match status" value="1"/>
</dbReference>
<organism evidence="6 7">
    <name type="scientific">Zasmidium cellare</name>
    <name type="common">Wine cellar mold</name>
    <name type="synonym">Racodium cellare</name>
    <dbReference type="NCBI Taxonomy" id="395010"/>
    <lineage>
        <taxon>Eukaryota</taxon>
        <taxon>Fungi</taxon>
        <taxon>Dikarya</taxon>
        <taxon>Ascomycota</taxon>
        <taxon>Pezizomycotina</taxon>
        <taxon>Dothideomycetes</taxon>
        <taxon>Dothideomycetidae</taxon>
        <taxon>Mycosphaerellales</taxon>
        <taxon>Mycosphaerellaceae</taxon>
        <taxon>Zasmidium</taxon>
    </lineage>
</organism>
<dbReference type="CDD" id="cd06661">
    <property type="entry name" value="GGCT_like"/>
    <property type="match status" value="1"/>
</dbReference>
<keyword evidence="7" id="KW-1185">Reference proteome</keyword>
<protein>
    <recommendedName>
        <fullName evidence="1">gamma-glutamylcyclotransferase</fullName>
        <ecNumber evidence="1">4.3.2.9</ecNumber>
    </recommendedName>
</protein>
<dbReference type="Pfam" id="PF06094">
    <property type="entry name" value="GGACT"/>
    <property type="match status" value="1"/>
</dbReference>
<feature type="region of interest" description="Disordered" evidence="3">
    <location>
        <begin position="60"/>
        <end position="83"/>
    </location>
</feature>
<gene>
    <name evidence="6" type="ORF">PRZ48_006967</name>
</gene>
<feature type="compositionally biased region" description="Basic and acidic residues" evidence="3">
    <location>
        <begin position="164"/>
        <end position="174"/>
    </location>
</feature>
<feature type="chain" id="PRO_5046577708" description="gamma-glutamylcyclotransferase" evidence="4">
    <location>
        <begin position="20"/>
        <end position="270"/>
    </location>
</feature>
<reference evidence="6 7" key="1">
    <citation type="journal article" date="2023" name="G3 (Bethesda)">
        <title>A chromosome-level genome assembly of Zasmidium syzygii isolated from banana leaves.</title>
        <authorList>
            <person name="van Westerhoven A.C."/>
            <person name="Mehrabi R."/>
            <person name="Talebi R."/>
            <person name="Steentjes M.B.F."/>
            <person name="Corcolon B."/>
            <person name="Chong P.A."/>
            <person name="Kema G.H.J."/>
            <person name="Seidl M.F."/>
        </authorList>
    </citation>
    <scope>NUCLEOTIDE SEQUENCE [LARGE SCALE GENOMIC DNA]</scope>
    <source>
        <strain evidence="6 7">P124</strain>
    </source>
</reference>
<keyword evidence="4" id="KW-0732">Signal</keyword>
<feature type="domain" description="Gamma-glutamylcyclotransferase AIG2-like" evidence="5">
    <location>
        <begin position="96"/>
        <end position="201"/>
    </location>
</feature>
<evidence type="ECO:0000256" key="3">
    <source>
        <dbReference type="SAM" id="MobiDB-lite"/>
    </source>
</evidence>
<dbReference type="Proteomes" id="UP001305779">
    <property type="component" value="Unassembled WGS sequence"/>
</dbReference>
<dbReference type="EC" id="4.3.2.9" evidence="1"/>
<feature type="compositionally biased region" description="Polar residues" evidence="3">
    <location>
        <begin position="175"/>
        <end position="184"/>
    </location>
</feature>
<evidence type="ECO:0000313" key="7">
    <source>
        <dbReference type="Proteomes" id="UP001305779"/>
    </source>
</evidence>
<dbReference type="PANTHER" id="PTHR12935">
    <property type="entry name" value="GAMMA-GLUTAMYLCYCLOTRANSFERASE"/>
    <property type="match status" value="1"/>
</dbReference>
<dbReference type="InterPro" id="IPR013024">
    <property type="entry name" value="GGCT-like"/>
</dbReference>
<dbReference type="InterPro" id="IPR017939">
    <property type="entry name" value="G-Glutamylcylcotransferase"/>
</dbReference>
<evidence type="ECO:0000256" key="2">
    <source>
        <dbReference type="ARBA" id="ARBA00023239"/>
    </source>
</evidence>
<comment type="caution">
    <text evidence="6">The sequence shown here is derived from an EMBL/GenBank/DDBJ whole genome shotgun (WGS) entry which is preliminary data.</text>
</comment>
<dbReference type="InterPro" id="IPR036568">
    <property type="entry name" value="GGCT-like_sf"/>
</dbReference>
<dbReference type="SUPFAM" id="SSF110857">
    <property type="entry name" value="Gamma-glutamyl cyclotransferase-like"/>
    <property type="match status" value="1"/>
</dbReference>
<evidence type="ECO:0000259" key="5">
    <source>
        <dbReference type="Pfam" id="PF06094"/>
    </source>
</evidence>
<evidence type="ECO:0000256" key="4">
    <source>
        <dbReference type="SAM" id="SignalP"/>
    </source>
</evidence>
<feature type="signal peptide" evidence="4">
    <location>
        <begin position="1"/>
        <end position="19"/>
    </location>
</feature>
<evidence type="ECO:0000313" key="6">
    <source>
        <dbReference type="EMBL" id="KAK4501161.1"/>
    </source>
</evidence>
<evidence type="ECO:0000256" key="1">
    <source>
        <dbReference type="ARBA" id="ARBA00012346"/>
    </source>
</evidence>
<proteinExistence type="predicted"/>
<feature type="region of interest" description="Disordered" evidence="3">
    <location>
        <begin position="164"/>
        <end position="184"/>
    </location>
</feature>
<dbReference type="InterPro" id="IPR009288">
    <property type="entry name" value="AIG2-like_dom"/>
</dbReference>
<keyword evidence="2" id="KW-0456">Lyase</keyword>
<dbReference type="PANTHER" id="PTHR12935:SF0">
    <property type="entry name" value="GAMMA-GLUTAMYLCYCLOTRANSFERASE"/>
    <property type="match status" value="1"/>
</dbReference>
<sequence>MHLTTTLTLLTLLTGLTLALPTPTIHNYPDPDVDFDSSNWDNKNYNDEWYNGNVIARGNREKERQKEEEEEREREEAEKKKKKDAYAQAYADSTFYFAYGSNLWEHQMQQRCPASKLIGVARLEGHRWFISSTGSANITADSGAETFGLVYSLQPTDKAVLDSREGVPDRHSKETATVSLSTPTGAGKQEVEALVYIDDKHLQPGQPKGQYVYRMNQSISDAIKRGMPEGYVRDVLRAFIPETWDEGVEEEARRRVLVSGAWEADQDKKR</sequence>
<dbReference type="EMBL" id="JAXOVC010000005">
    <property type="protein sequence ID" value="KAK4501161.1"/>
    <property type="molecule type" value="Genomic_DNA"/>
</dbReference>
<name>A0ABR0EIT7_ZASCE</name>
<accession>A0ABR0EIT7</accession>